<dbReference type="AlphaFoldDB" id="X0RPI9"/>
<gene>
    <name evidence="2" type="ORF">S01H1_17293</name>
</gene>
<feature type="region of interest" description="Disordered" evidence="1">
    <location>
        <begin position="122"/>
        <end position="192"/>
    </location>
</feature>
<feature type="compositionally biased region" description="Basic and acidic residues" evidence="1">
    <location>
        <begin position="168"/>
        <end position="180"/>
    </location>
</feature>
<protein>
    <submittedName>
        <fullName evidence="2">Uncharacterized protein</fullName>
    </submittedName>
</protein>
<evidence type="ECO:0000256" key="1">
    <source>
        <dbReference type="SAM" id="MobiDB-lite"/>
    </source>
</evidence>
<accession>X0RPI9</accession>
<proteinExistence type="predicted"/>
<reference evidence="2" key="1">
    <citation type="journal article" date="2014" name="Front. Microbiol.">
        <title>High frequency of phylogenetically diverse reductive dehalogenase-homologous genes in deep subseafloor sedimentary metagenomes.</title>
        <authorList>
            <person name="Kawai M."/>
            <person name="Futagami T."/>
            <person name="Toyoda A."/>
            <person name="Takaki Y."/>
            <person name="Nishi S."/>
            <person name="Hori S."/>
            <person name="Arai W."/>
            <person name="Tsubouchi T."/>
            <person name="Morono Y."/>
            <person name="Uchiyama I."/>
            <person name="Ito T."/>
            <person name="Fujiyama A."/>
            <person name="Inagaki F."/>
            <person name="Takami H."/>
        </authorList>
    </citation>
    <scope>NUCLEOTIDE SEQUENCE</scope>
    <source>
        <strain evidence="2">Expedition CK06-06</strain>
    </source>
</reference>
<evidence type="ECO:0000313" key="2">
    <source>
        <dbReference type="EMBL" id="GAF70774.1"/>
    </source>
</evidence>
<dbReference type="EMBL" id="BARS01009166">
    <property type="protein sequence ID" value="GAF70774.1"/>
    <property type="molecule type" value="Genomic_DNA"/>
</dbReference>
<name>X0RPI9_9ZZZZ</name>
<organism evidence="2">
    <name type="scientific">marine sediment metagenome</name>
    <dbReference type="NCBI Taxonomy" id="412755"/>
    <lineage>
        <taxon>unclassified sequences</taxon>
        <taxon>metagenomes</taxon>
        <taxon>ecological metagenomes</taxon>
    </lineage>
</organism>
<feature type="compositionally biased region" description="Basic and acidic residues" evidence="1">
    <location>
        <begin position="137"/>
        <end position="153"/>
    </location>
</feature>
<sequence>MEEQYKSSFVRALAERWQFWRPMAVEKVGKLDRVPRMIIRSALDTFDIFNRMPEFLEKLDSDDRVRSMIEIEIKALAAAIEEAPMFVPSDDDTTGGTIKEEELPAIEEAEAEADMDRMEAERIEKPEPQYVQVLDPDTDRWQIVDRDTGEVTNRKKSPGPYKNIPTMEEVKDAGDGEAREQANTTDQAEDQQ</sequence>
<comment type="caution">
    <text evidence="2">The sequence shown here is derived from an EMBL/GenBank/DDBJ whole genome shotgun (WGS) entry which is preliminary data.</text>
</comment>